<sequence length="156" mass="15954">MRVYLVIVDESDEARVALRFATRRAIKTQGQVHILALVPPQPFSAFGGIQATIEEEARARAETIAAAAAGSVLSQAGHMPVIAVVSGDPVKAVREYLSQHSEVAALVLGAPSGAGASGTGQGPLIGHFTGAGLGALSCPLFIVPGGMDEAEIDRLS</sequence>
<evidence type="ECO:0000259" key="1">
    <source>
        <dbReference type="Pfam" id="PF00582"/>
    </source>
</evidence>
<name>A0A7W6CND9_9SPHN</name>
<protein>
    <submittedName>
        <fullName evidence="2">Nucleotide-binding universal stress UspA family protein</fullName>
    </submittedName>
</protein>
<dbReference type="AlphaFoldDB" id="A0A7W6CND9"/>
<dbReference type="SUPFAM" id="SSF52402">
    <property type="entry name" value="Adenine nucleotide alpha hydrolases-like"/>
    <property type="match status" value="1"/>
</dbReference>
<organism evidence="2 3">
    <name type="scientific">Novosphingobium sediminicola</name>
    <dbReference type="NCBI Taxonomy" id="563162"/>
    <lineage>
        <taxon>Bacteria</taxon>
        <taxon>Pseudomonadati</taxon>
        <taxon>Pseudomonadota</taxon>
        <taxon>Alphaproteobacteria</taxon>
        <taxon>Sphingomonadales</taxon>
        <taxon>Sphingomonadaceae</taxon>
        <taxon>Novosphingobium</taxon>
    </lineage>
</organism>
<proteinExistence type="predicted"/>
<dbReference type="Proteomes" id="UP000548867">
    <property type="component" value="Unassembled WGS sequence"/>
</dbReference>
<accession>A0A7W6CND9</accession>
<dbReference type="RefSeq" id="WP_183624323.1">
    <property type="nucleotide sequence ID" value="NZ_JACIDX010000005.1"/>
</dbReference>
<gene>
    <name evidence="2" type="ORF">GGR38_001606</name>
</gene>
<feature type="domain" description="UspA" evidence="1">
    <location>
        <begin position="5"/>
        <end position="144"/>
    </location>
</feature>
<evidence type="ECO:0000313" key="3">
    <source>
        <dbReference type="Proteomes" id="UP000548867"/>
    </source>
</evidence>
<dbReference type="InterPro" id="IPR006016">
    <property type="entry name" value="UspA"/>
</dbReference>
<evidence type="ECO:0000313" key="2">
    <source>
        <dbReference type="EMBL" id="MBB3954667.1"/>
    </source>
</evidence>
<reference evidence="2 3" key="1">
    <citation type="submission" date="2020-08" db="EMBL/GenBank/DDBJ databases">
        <title>Genomic Encyclopedia of Type Strains, Phase IV (KMG-IV): sequencing the most valuable type-strain genomes for metagenomic binning, comparative biology and taxonomic classification.</title>
        <authorList>
            <person name="Goeker M."/>
        </authorList>
    </citation>
    <scope>NUCLEOTIDE SEQUENCE [LARGE SCALE GENOMIC DNA]</scope>
    <source>
        <strain evidence="2 3">DSM 27057</strain>
    </source>
</reference>
<dbReference type="EMBL" id="JACIDX010000005">
    <property type="protein sequence ID" value="MBB3954667.1"/>
    <property type="molecule type" value="Genomic_DNA"/>
</dbReference>
<dbReference type="Pfam" id="PF00582">
    <property type="entry name" value="Usp"/>
    <property type="match status" value="1"/>
</dbReference>
<keyword evidence="3" id="KW-1185">Reference proteome</keyword>
<comment type="caution">
    <text evidence="2">The sequence shown here is derived from an EMBL/GenBank/DDBJ whole genome shotgun (WGS) entry which is preliminary data.</text>
</comment>
<dbReference type="Gene3D" id="3.40.50.12370">
    <property type="match status" value="1"/>
</dbReference>